<keyword evidence="5" id="KW-0479">Metal-binding</keyword>
<dbReference type="Pfam" id="PF00293">
    <property type="entry name" value="NUDIX"/>
    <property type="match status" value="1"/>
</dbReference>
<evidence type="ECO:0000256" key="6">
    <source>
        <dbReference type="ARBA" id="ARBA00022763"/>
    </source>
</evidence>
<evidence type="ECO:0000256" key="9">
    <source>
        <dbReference type="ARBA" id="ARBA00023204"/>
    </source>
</evidence>
<dbReference type="InterPro" id="IPR020476">
    <property type="entry name" value="Nudix_hydrolase"/>
</dbReference>
<dbReference type="AlphaFoldDB" id="A0A382A983"/>
<dbReference type="PANTHER" id="PTHR47707:SF1">
    <property type="entry name" value="NUDIX HYDROLASE FAMILY PROTEIN"/>
    <property type="match status" value="1"/>
</dbReference>
<dbReference type="PRINTS" id="PR00502">
    <property type="entry name" value="NUDIXFAMILY"/>
</dbReference>
<dbReference type="GO" id="GO:0008413">
    <property type="term" value="F:8-oxo-7,8-dihydroguanosine triphosphate pyrophosphatase activity"/>
    <property type="evidence" value="ECO:0007669"/>
    <property type="project" value="TreeGrafter"/>
</dbReference>
<dbReference type="EC" id="3.6.1.55" evidence="11"/>
<proteinExistence type="inferred from homology"/>
<protein>
    <recommendedName>
        <fullName evidence="11">8-oxo-dGTP diphosphatase</fullName>
        <ecNumber evidence="11">3.6.1.55</ecNumber>
    </recommendedName>
</protein>
<accession>A0A382A983</accession>
<comment type="similarity">
    <text evidence="2">Belongs to the Nudix hydrolase family.</text>
</comment>
<dbReference type="GO" id="GO:0035539">
    <property type="term" value="F:8-oxo-7,8-dihydrodeoxyguanosine triphosphate pyrophosphatase activity"/>
    <property type="evidence" value="ECO:0007669"/>
    <property type="project" value="UniProtKB-EC"/>
</dbReference>
<sequence length="125" mass="14650">MKSKDVVAAIIKKDNLYLIAQRNKNKYMGLTWEFPGGKVESNETFHEALSREIQEELNIDIDVYEKIAEEKYKDDQIDIILHYYLCSEKSGTIRLNEHENIAWVEKKDFDKYDFVEGDGNVLSLL</sequence>
<evidence type="ECO:0000256" key="3">
    <source>
        <dbReference type="ARBA" id="ARBA00022457"/>
    </source>
</evidence>
<organism evidence="13">
    <name type="scientific">marine metagenome</name>
    <dbReference type="NCBI Taxonomy" id="408172"/>
    <lineage>
        <taxon>unclassified sequences</taxon>
        <taxon>metagenomes</taxon>
        <taxon>ecological metagenomes</taxon>
    </lineage>
</organism>
<dbReference type="GO" id="GO:0046872">
    <property type="term" value="F:metal ion binding"/>
    <property type="evidence" value="ECO:0007669"/>
    <property type="project" value="UniProtKB-KW"/>
</dbReference>
<evidence type="ECO:0000256" key="10">
    <source>
        <dbReference type="ARBA" id="ARBA00035861"/>
    </source>
</evidence>
<evidence type="ECO:0000256" key="4">
    <source>
        <dbReference type="ARBA" id="ARBA00022705"/>
    </source>
</evidence>
<dbReference type="InterPro" id="IPR000086">
    <property type="entry name" value="NUDIX_hydrolase_dom"/>
</dbReference>
<evidence type="ECO:0000256" key="7">
    <source>
        <dbReference type="ARBA" id="ARBA00022801"/>
    </source>
</evidence>
<evidence type="ECO:0000256" key="11">
    <source>
        <dbReference type="ARBA" id="ARBA00038905"/>
    </source>
</evidence>
<keyword evidence="7" id="KW-0378">Hydrolase</keyword>
<evidence type="ECO:0000256" key="8">
    <source>
        <dbReference type="ARBA" id="ARBA00022842"/>
    </source>
</evidence>
<comment type="catalytic activity">
    <reaction evidence="10">
        <text>8-oxo-dGTP + H2O = 8-oxo-dGMP + diphosphate + H(+)</text>
        <dbReference type="Rhea" id="RHEA:31575"/>
        <dbReference type="ChEBI" id="CHEBI:15377"/>
        <dbReference type="ChEBI" id="CHEBI:15378"/>
        <dbReference type="ChEBI" id="CHEBI:33019"/>
        <dbReference type="ChEBI" id="CHEBI:63224"/>
        <dbReference type="ChEBI" id="CHEBI:77896"/>
        <dbReference type="EC" id="3.6.1.55"/>
    </reaction>
</comment>
<evidence type="ECO:0000313" key="13">
    <source>
        <dbReference type="EMBL" id="SVA97949.1"/>
    </source>
</evidence>
<reference evidence="13" key="1">
    <citation type="submission" date="2018-05" db="EMBL/GenBank/DDBJ databases">
        <authorList>
            <person name="Lanie J.A."/>
            <person name="Ng W.-L."/>
            <person name="Kazmierczak K.M."/>
            <person name="Andrzejewski T.M."/>
            <person name="Davidsen T.M."/>
            <person name="Wayne K.J."/>
            <person name="Tettelin H."/>
            <person name="Glass J.I."/>
            <person name="Rusch D."/>
            <person name="Podicherti R."/>
            <person name="Tsui H.-C.T."/>
            <person name="Winkler M.E."/>
        </authorList>
    </citation>
    <scope>NUCLEOTIDE SEQUENCE</scope>
</reference>
<keyword evidence="4" id="KW-0235">DNA replication</keyword>
<keyword evidence="6" id="KW-0227">DNA damage</keyword>
<feature type="domain" description="Nudix hydrolase" evidence="12">
    <location>
        <begin position="1"/>
        <end position="125"/>
    </location>
</feature>
<keyword evidence="8" id="KW-0460">Magnesium</keyword>
<dbReference type="PROSITE" id="PS51462">
    <property type="entry name" value="NUDIX"/>
    <property type="match status" value="1"/>
</dbReference>
<dbReference type="EMBL" id="UINC01024406">
    <property type="protein sequence ID" value="SVA97949.1"/>
    <property type="molecule type" value="Genomic_DNA"/>
</dbReference>
<dbReference type="GO" id="GO:0006260">
    <property type="term" value="P:DNA replication"/>
    <property type="evidence" value="ECO:0007669"/>
    <property type="project" value="UniProtKB-KW"/>
</dbReference>
<dbReference type="InterPro" id="IPR047127">
    <property type="entry name" value="MutT-like"/>
</dbReference>
<evidence type="ECO:0000256" key="2">
    <source>
        <dbReference type="ARBA" id="ARBA00005582"/>
    </source>
</evidence>
<keyword evidence="3" id="KW-0515">Mutator protein</keyword>
<comment type="cofactor">
    <cofactor evidence="1">
        <name>Mg(2+)</name>
        <dbReference type="ChEBI" id="CHEBI:18420"/>
    </cofactor>
</comment>
<evidence type="ECO:0000259" key="12">
    <source>
        <dbReference type="PROSITE" id="PS51462"/>
    </source>
</evidence>
<dbReference type="GO" id="GO:0044716">
    <property type="term" value="F:8-oxo-GDP phosphatase activity"/>
    <property type="evidence" value="ECO:0007669"/>
    <property type="project" value="TreeGrafter"/>
</dbReference>
<keyword evidence="9" id="KW-0234">DNA repair</keyword>
<gene>
    <name evidence="13" type="ORF">METZ01_LOCUS150803</name>
</gene>
<dbReference type="Gene3D" id="3.90.79.10">
    <property type="entry name" value="Nucleoside Triphosphate Pyrophosphohydrolase"/>
    <property type="match status" value="1"/>
</dbReference>
<dbReference type="PROSITE" id="PS00893">
    <property type="entry name" value="NUDIX_BOX"/>
    <property type="match status" value="1"/>
</dbReference>
<dbReference type="SUPFAM" id="SSF55811">
    <property type="entry name" value="Nudix"/>
    <property type="match status" value="1"/>
</dbReference>
<dbReference type="PANTHER" id="PTHR47707">
    <property type="entry name" value="8-OXO-DGTP DIPHOSPHATASE"/>
    <property type="match status" value="1"/>
</dbReference>
<name>A0A382A983_9ZZZZ</name>
<dbReference type="InterPro" id="IPR015797">
    <property type="entry name" value="NUDIX_hydrolase-like_dom_sf"/>
</dbReference>
<dbReference type="CDD" id="cd03425">
    <property type="entry name" value="NUDIX_MutT_NudA_like"/>
    <property type="match status" value="1"/>
</dbReference>
<dbReference type="InterPro" id="IPR020084">
    <property type="entry name" value="NUDIX_hydrolase_CS"/>
</dbReference>
<dbReference type="GO" id="GO:0006281">
    <property type="term" value="P:DNA repair"/>
    <property type="evidence" value="ECO:0007669"/>
    <property type="project" value="UniProtKB-KW"/>
</dbReference>
<dbReference type="GO" id="GO:0044715">
    <property type="term" value="F:8-oxo-dGDP phosphatase activity"/>
    <property type="evidence" value="ECO:0007669"/>
    <property type="project" value="TreeGrafter"/>
</dbReference>
<evidence type="ECO:0000256" key="1">
    <source>
        <dbReference type="ARBA" id="ARBA00001946"/>
    </source>
</evidence>
<evidence type="ECO:0000256" key="5">
    <source>
        <dbReference type="ARBA" id="ARBA00022723"/>
    </source>
</evidence>